<evidence type="ECO:0000256" key="2">
    <source>
        <dbReference type="RuleBase" id="RU003457"/>
    </source>
</evidence>
<proteinExistence type="inferred from homology"/>
<dbReference type="PANTHER" id="PTHR13903">
    <property type="entry name" value="PIRIN-RELATED"/>
    <property type="match status" value="1"/>
</dbReference>
<dbReference type="InterPro" id="IPR012093">
    <property type="entry name" value="Pirin"/>
</dbReference>
<dbReference type="CDD" id="cd02909">
    <property type="entry name" value="cupin_pirin_N"/>
    <property type="match status" value="1"/>
</dbReference>
<dbReference type="InterPro" id="IPR014710">
    <property type="entry name" value="RmlC-like_jellyroll"/>
</dbReference>
<accession>A0ABV8STK9</accession>
<gene>
    <name evidence="5" type="ORF">ACFPN2_17060</name>
</gene>
<evidence type="ECO:0000313" key="5">
    <source>
        <dbReference type="EMBL" id="MFC4310807.1"/>
    </source>
</evidence>
<dbReference type="SUPFAM" id="SSF51182">
    <property type="entry name" value="RmlC-like cupins"/>
    <property type="match status" value="1"/>
</dbReference>
<dbReference type="InterPro" id="IPR011051">
    <property type="entry name" value="RmlC_Cupin_sf"/>
</dbReference>
<sequence>MTIELVIPSRRKDLGGFEVGRVLPWTKRRMVGPFIFFDHMGPVNFPPQVPRKTDVRPHPHIGLSTITYLYEGEIVHRDSVGFHQTIRPGEVNWMTAGRGISHSERFDSIRDTGGALNGIQAWVALPEAAEETSPSFVHFDAGQLPSHAEQGLSVKVIAGSAYGMTSPVQTHSPLFYVHLELDAGRTTDVCGGYSERAVYIAKGSVRLNGERYETGQMAVVSPGAMPSITAVEPSIVMLLGGEAVGPRNIWWNFVSSSKERIEQAKADWKAGRIQLPVDDDKEFIPLPEDPPPAAQPM</sequence>
<dbReference type="InterPro" id="IPR008778">
    <property type="entry name" value="Pirin_C_dom"/>
</dbReference>
<dbReference type="InterPro" id="IPR003829">
    <property type="entry name" value="Pirin_N_dom"/>
</dbReference>
<dbReference type="PIRSF" id="PIRSF006232">
    <property type="entry name" value="Pirin"/>
    <property type="match status" value="1"/>
</dbReference>
<comment type="caution">
    <text evidence="5">The sequence shown here is derived from an EMBL/GenBank/DDBJ whole genome shotgun (WGS) entry which is preliminary data.</text>
</comment>
<evidence type="ECO:0000256" key="1">
    <source>
        <dbReference type="ARBA" id="ARBA00008416"/>
    </source>
</evidence>
<protein>
    <submittedName>
        <fullName evidence="5">Pirin family protein</fullName>
    </submittedName>
</protein>
<reference evidence="6" key="1">
    <citation type="journal article" date="2019" name="Int. J. Syst. Evol. Microbiol.">
        <title>The Global Catalogue of Microorganisms (GCM) 10K type strain sequencing project: providing services to taxonomists for standard genome sequencing and annotation.</title>
        <authorList>
            <consortium name="The Broad Institute Genomics Platform"/>
            <consortium name="The Broad Institute Genome Sequencing Center for Infectious Disease"/>
            <person name="Wu L."/>
            <person name="Ma J."/>
        </authorList>
    </citation>
    <scope>NUCLEOTIDE SEQUENCE [LARGE SCALE GENOMIC DNA]</scope>
    <source>
        <strain evidence="6">CGMCC 1.10759</strain>
    </source>
</reference>
<feature type="domain" description="Pirin C-terminal" evidence="4">
    <location>
        <begin position="176"/>
        <end position="273"/>
    </location>
</feature>
<organism evidence="5 6">
    <name type="scientific">Steroidobacter flavus</name>
    <dbReference type="NCBI Taxonomy" id="1842136"/>
    <lineage>
        <taxon>Bacteria</taxon>
        <taxon>Pseudomonadati</taxon>
        <taxon>Pseudomonadota</taxon>
        <taxon>Gammaproteobacteria</taxon>
        <taxon>Steroidobacterales</taxon>
        <taxon>Steroidobacteraceae</taxon>
        <taxon>Steroidobacter</taxon>
    </lineage>
</organism>
<name>A0ABV8STK9_9GAMM</name>
<dbReference type="RefSeq" id="WP_380598612.1">
    <property type="nucleotide sequence ID" value="NZ_JBHSDU010000003.1"/>
</dbReference>
<evidence type="ECO:0000259" key="4">
    <source>
        <dbReference type="Pfam" id="PF05726"/>
    </source>
</evidence>
<keyword evidence="6" id="KW-1185">Reference proteome</keyword>
<dbReference type="EMBL" id="JBHSDU010000003">
    <property type="protein sequence ID" value="MFC4310807.1"/>
    <property type="molecule type" value="Genomic_DNA"/>
</dbReference>
<evidence type="ECO:0000259" key="3">
    <source>
        <dbReference type="Pfam" id="PF02678"/>
    </source>
</evidence>
<dbReference type="Pfam" id="PF02678">
    <property type="entry name" value="Pirin"/>
    <property type="match status" value="1"/>
</dbReference>
<dbReference type="Proteomes" id="UP001595904">
    <property type="component" value="Unassembled WGS sequence"/>
</dbReference>
<dbReference type="Pfam" id="PF05726">
    <property type="entry name" value="Pirin_C"/>
    <property type="match status" value="1"/>
</dbReference>
<dbReference type="PANTHER" id="PTHR13903:SF8">
    <property type="entry name" value="PIRIN"/>
    <property type="match status" value="1"/>
</dbReference>
<feature type="domain" description="Pirin N-terminal" evidence="3">
    <location>
        <begin position="18"/>
        <end position="123"/>
    </location>
</feature>
<comment type="similarity">
    <text evidence="1 2">Belongs to the pirin family.</text>
</comment>
<evidence type="ECO:0000313" key="6">
    <source>
        <dbReference type="Proteomes" id="UP001595904"/>
    </source>
</evidence>
<dbReference type="Gene3D" id="2.60.120.10">
    <property type="entry name" value="Jelly Rolls"/>
    <property type="match status" value="2"/>
</dbReference>